<evidence type="ECO:0000256" key="4">
    <source>
        <dbReference type="ARBA" id="ARBA00022679"/>
    </source>
</evidence>
<evidence type="ECO:0000256" key="7">
    <source>
        <dbReference type="ARBA" id="ARBA00023136"/>
    </source>
</evidence>
<dbReference type="AlphaFoldDB" id="A0A379FFI7"/>
<feature type="transmembrane region" description="Helical" evidence="8">
    <location>
        <begin position="82"/>
        <end position="106"/>
    </location>
</feature>
<dbReference type="GO" id="GO:0103015">
    <property type="term" value="F:4-amino-4-deoxy-L-arabinose transferase activity"/>
    <property type="evidence" value="ECO:0007669"/>
    <property type="project" value="UniProtKB-EC"/>
</dbReference>
<name>A0A379FFI7_PROMI</name>
<dbReference type="PANTHER" id="PTHR33908">
    <property type="entry name" value="MANNOSYLTRANSFERASE YKCB-RELATED"/>
    <property type="match status" value="1"/>
</dbReference>
<feature type="domain" description="ArnT-like N-terminal" evidence="9">
    <location>
        <begin position="3"/>
        <end position="103"/>
    </location>
</feature>
<feature type="transmembrane region" description="Helical" evidence="8">
    <location>
        <begin position="31"/>
        <end position="52"/>
    </location>
</feature>
<dbReference type="Pfam" id="PF02366">
    <property type="entry name" value="PMT"/>
    <property type="match status" value="1"/>
</dbReference>
<evidence type="ECO:0000256" key="2">
    <source>
        <dbReference type="ARBA" id="ARBA00022475"/>
    </source>
</evidence>
<keyword evidence="6 8" id="KW-1133">Transmembrane helix</keyword>
<feature type="transmembrane region" description="Helical" evidence="8">
    <location>
        <begin position="58"/>
        <end position="75"/>
    </location>
</feature>
<evidence type="ECO:0000313" key="10">
    <source>
        <dbReference type="EMBL" id="SUC18309.1"/>
    </source>
</evidence>
<evidence type="ECO:0000256" key="8">
    <source>
        <dbReference type="SAM" id="Phobius"/>
    </source>
</evidence>
<evidence type="ECO:0000259" key="9">
    <source>
        <dbReference type="Pfam" id="PF02366"/>
    </source>
</evidence>
<accession>A0A379FFI7</accession>
<evidence type="ECO:0000256" key="3">
    <source>
        <dbReference type="ARBA" id="ARBA00022676"/>
    </source>
</evidence>
<dbReference type="PANTHER" id="PTHR33908:SF3">
    <property type="entry name" value="UNDECAPRENYL PHOSPHATE-ALPHA-4-AMINO-4-DEOXY-L-ARABINOSE ARABINOSYL TRANSFERASE"/>
    <property type="match status" value="1"/>
</dbReference>
<gene>
    <name evidence="10" type="primary">arnT_2</name>
    <name evidence="10" type="ORF">NCTC11938_00633</name>
</gene>
<proteinExistence type="predicted"/>
<dbReference type="GO" id="GO:0006493">
    <property type="term" value="P:protein O-linked glycosylation"/>
    <property type="evidence" value="ECO:0007669"/>
    <property type="project" value="InterPro"/>
</dbReference>
<evidence type="ECO:0000256" key="1">
    <source>
        <dbReference type="ARBA" id="ARBA00004651"/>
    </source>
</evidence>
<dbReference type="InterPro" id="IPR050297">
    <property type="entry name" value="LipidA_mod_glycosyltrf_83"/>
</dbReference>
<dbReference type="GO" id="GO:0005886">
    <property type="term" value="C:plasma membrane"/>
    <property type="evidence" value="ECO:0007669"/>
    <property type="project" value="UniProtKB-SubCell"/>
</dbReference>
<keyword evidence="7 8" id="KW-0472">Membrane</keyword>
<keyword evidence="4 10" id="KW-0808">Transferase</keyword>
<dbReference type="GO" id="GO:0000030">
    <property type="term" value="F:mannosyltransferase activity"/>
    <property type="evidence" value="ECO:0007669"/>
    <property type="project" value="InterPro"/>
</dbReference>
<dbReference type="Proteomes" id="UP000254191">
    <property type="component" value="Unassembled WGS sequence"/>
</dbReference>
<keyword evidence="3 10" id="KW-0328">Glycosyltransferase</keyword>
<evidence type="ECO:0000256" key="6">
    <source>
        <dbReference type="ARBA" id="ARBA00022989"/>
    </source>
</evidence>
<evidence type="ECO:0000256" key="5">
    <source>
        <dbReference type="ARBA" id="ARBA00022692"/>
    </source>
</evidence>
<organism evidence="10 11">
    <name type="scientific">Proteus mirabilis</name>
    <dbReference type="NCBI Taxonomy" id="584"/>
    <lineage>
        <taxon>Bacteria</taxon>
        <taxon>Pseudomonadati</taxon>
        <taxon>Pseudomonadota</taxon>
        <taxon>Gammaproteobacteria</taxon>
        <taxon>Enterobacterales</taxon>
        <taxon>Morganellaceae</taxon>
        <taxon>Proteus</taxon>
    </lineage>
</organism>
<dbReference type="GO" id="GO:0009103">
    <property type="term" value="P:lipopolysaccharide biosynthetic process"/>
    <property type="evidence" value="ECO:0007669"/>
    <property type="project" value="UniProtKB-ARBA"/>
</dbReference>
<comment type="subcellular location">
    <subcellularLocation>
        <location evidence="1">Cell membrane</location>
        <topology evidence="1">Multi-pass membrane protein</topology>
    </subcellularLocation>
</comment>
<protein>
    <submittedName>
        <fullName evidence="10">4-amino-4-deoxy-L-arabinose transferase</fullName>
        <ecNumber evidence="10">2.-.-.-</ecNumber>
        <ecNumber evidence="10">2.4.2.43</ecNumber>
    </submittedName>
</protein>
<keyword evidence="2" id="KW-1003">Cell membrane</keyword>
<dbReference type="EC" id="2.4.2.43" evidence="10"/>
<dbReference type="InterPro" id="IPR003342">
    <property type="entry name" value="ArnT-like_N"/>
</dbReference>
<evidence type="ECO:0000313" key="11">
    <source>
        <dbReference type="Proteomes" id="UP000254191"/>
    </source>
</evidence>
<sequence length="133" mass="15011">MPYALVQLFLSLLSALLIYLLARMMWRNRQVAFVASLIYLSMFLVFSVGTYSVLDPMLALWVTASMVCCFWALKATTVKTRILAWITLGLACGMAFMTKGFFGISYPCYRDDPCNPFTKNSSLGCYSMVCLLF</sequence>
<dbReference type="EC" id="2.-.-.-" evidence="10"/>
<keyword evidence="5 8" id="KW-0812">Transmembrane</keyword>
<dbReference type="GO" id="GO:0010041">
    <property type="term" value="P:response to iron(III) ion"/>
    <property type="evidence" value="ECO:0007669"/>
    <property type="project" value="TreeGrafter"/>
</dbReference>
<feature type="transmembrane region" description="Helical" evidence="8">
    <location>
        <begin position="6"/>
        <end position="22"/>
    </location>
</feature>
<reference evidence="10 11" key="1">
    <citation type="submission" date="2018-06" db="EMBL/GenBank/DDBJ databases">
        <authorList>
            <consortium name="Pathogen Informatics"/>
            <person name="Doyle S."/>
        </authorList>
    </citation>
    <scope>NUCLEOTIDE SEQUENCE [LARGE SCALE GENOMIC DNA]</scope>
    <source>
        <strain evidence="10 11">NCTC11938</strain>
    </source>
</reference>
<dbReference type="EMBL" id="UGTS01000004">
    <property type="protein sequence ID" value="SUC18309.1"/>
    <property type="molecule type" value="Genomic_DNA"/>
</dbReference>